<dbReference type="InterPro" id="IPR047057">
    <property type="entry name" value="MerR_fam"/>
</dbReference>
<proteinExistence type="predicted"/>
<dbReference type="PANTHER" id="PTHR30204">
    <property type="entry name" value="REDOX-CYCLING DRUG-SENSING TRANSCRIPTIONAL ACTIVATOR SOXR"/>
    <property type="match status" value="1"/>
</dbReference>
<keyword evidence="3" id="KW-0238">DNA-binding</keyword>
<keyword evidence="4" id="KW-0804">Transcription</keyword>
<dbReference type="InterPro" id="IPR011256">
    <property type="entry name" value="Reg_factor_effector_dom_sf"/>
</dbReference>
<comment type="caution">
    <text evidence="6">The sequence shown here is derived from an EMBL/GenBank/DDBJ whole genome shotgun (WGS) entry which is preliminary data.</text>
</comment>
<gene>
    <name evidence="6" type="ORF">HMPREF9470_01308</name>
</gene>
<dbReference type="InterPro" id="IPR009061">
    <property type="entry name" value="DNA-bd_dom_put_sf"/>
</dbReference>
<evidence type="ECO:0000259" key="5">
    <source>
        <dbReference type="PROSITE" id="PS50937"/>
    </source>
</evidence>
<dbReference type="EMBL" id="ADLK01000009">
    <property type="protein sequence ID" value="KMW22429.1"/>
    <property type="molecule type" value="Genomic_DNA"/>
</dbReference>
<dbReference type="GO" id="GO:0003677">
    <property type="term" value="F:DNA binding"/>
    <property type="evidence" value="ECO:0007669"/>
    <property type="project" value="UniProtKB-KW"/>
</dbReference>
<protein>
    <recommendedName>
        <fullName evidence="5">HTH merR-type domain-containing protein</fullName>
    </recommendedName>
</protein>
<dbReference type="Gene3D" id="3.20.80.10">
    <property type="entry name" value="Regulatory factor, effector binding domain"/>
    <property type="match status" value="1"/>
</dbReference>
<dbReference type="AlphaFoldDB" id="A0A0J9CDB2"/>
<reference evidence="6 7" key="1">
    <citation type="submission" date="2011-04" db="EMBL/GenBank/DDBJ databases">
        <title>The Genome Sequence of Clostridium citroniae WAL-19142.</title>
        <authorList>
            <consortium name="The Broad Institute Genome Sequencing Platform"/>
            <person name="Earl A."/>
            <person name="Ward D."/>
            <person name="Feldgarden M."/>
            <person name="Gevers D."/>
            <person name="Warren Y.A."/>
            <person name="Tyrrell K.L."/>
            <person name="Citron D.M."/>
            <person name="Goldstein E.J."/>
            <person name="Daigneault M."/>
            <person name="Allen-Vercoe E."/>
            <person name="Young S.K."/>
            <person name="Zeng Q."/>
            <person name="Gargeya S."/>
            <person name="Fitzgerald M."/>
            <person name="Haas B."/>
            <person name="Abouelleil A."/>
            <person name="Alvarado L."/>
            <person name="Arachchi H.M."/>
            <person name="Berlin A."/>
            <person name="Brown A."/>
            <person name="Chapman S.B."/>
            <person name="Chen Z."/>
            <person name="Dunbar C."/>
            <person name="Freedman E."/>
            <person name="Gearin G."/>
            <person name="Gellesch M."/>
            <person name="Goldberg J."/>
            <person name="Griggs A."/>
            <person name="Gujja S."/>
            <person name="Heilman E.R."/>
            <person name="Heiman D."/>
            <person name="Howarth C."/>
            <person name="Larson L."/>
            <person name="Lui A."/>
            <person name="MacDonald P.J."/>
            <person name="Mehta T."/>
            <person name="Montmayeur A."/>
            <person name="Murphy C."/>
            <person name="Neiman D."/>
            <person name="Pearson M."/>
            <person name="Priest M."/>
            <person name="Roberts A."/>
            <person name="Saif S."/>
            <person name="Shea T."/>
            <person name="Shenoy N."/>
            <person name="Sisk P."/>
            <person name="Stolte C."/>
            <person name="Sykes S."/>
            <person name="White J."/>
            <person name="Yandava C."/>
            <person name="Wortman J."/>
            <person name="Nusbaum C."/>
            <person name="Birren B."/>
        </authorList>
    </citation>
    <scope>NUCLEOTIDE SEQUENCE [LARGE SCALE GENOMIC DNA]</scope>
    <source>
        <strain evidence="6 7">WAL-19142</strain>
    </source>
</reference>
<keyword evidence="1" id="KW-0678">Repressor</keyword>
<organism evidence="6 7">
    <name type="scientific">[Clostridium] citroniae WAL-19142</name>
    <dbReference type="NCBI Taxonomy" id="742734"/>
    <lineage>
        <taxon>Bacteria</taxon>
        <taxon>Bacillati</taxon>
        <taxon>Bacillota</taxon>
        <taxon>Clostridia</taxon>
        <taxon>Lachnospirales</taxon>
        <taxon>Lachnospiraceae</taxon>
        <taxon>Enterocloster</taxon>
    </lineage>
</organism>
<dbReference type="GO" id="GO:0003700">
    <property type="term" value="F:DNA-binding transcription factor activity"/>
    <property type="evidence" value="ECO:0007669"/>
    <property type="project" value="InterPro"/>
</dbReference>
<dbReference type="PATRIC" id="fig|742734.4.peg.1403"/>
<dbReference type="SUPFAM" id="SSF55136">
    <property type="entry name" value="Probable bacterial effector-binding domain"/>
    <property type="match status" value="1"/>
</dbReference>
<dbReference type="Pfam" id="PF13411">
    <property type="entry name" value="MerR_1"/>
    <property type="match status" value="1"/>
</dbReference>
<dbReference type="PRINTS" id="PR00040">
    <property type="entry name" value="HTHMERR"/>
</dbReference>
<evidence type="ECO:0000256" key="4">
    <source>
        <dbReference type="ARBA" id="ARBA00023163"/>
    </source>
</evidence>
<dbReference type="SMART" id="SM00422">
    <property type="entry name" value="HTH_MERR"/>
    <property type="match status" value="1"/>
</dbReference>
<evidence type="ECO:0000256" key="2">
    <source>
        <dbReference type="ARBA" id="ARBA00023015"/>
    </source>
</evidence>
<dbReference type="PANTHER" id="PTHR30204:SF69">
    <property type="entry name" value="MERR-FAMILY TRANSCRIPTIONAL REGULATOR"/>
    <property type="match status" value="1"/>
</dbReference>
<evidence type="ECO:0000313" key="7">
    <source>
        <dbReference type="Proteomes" id="UP000037392"/>
    </source>
</evidence>
<dbReference type="CDD" id="cd00592">
    <property type="entry name" value="HTH_MerR-like"/>
    <property type="match status" value="1"/>
</dbReference>
<sequence>MILDYFLILLNSDLHRKEVSMSTYYKIGEIAALYGISTDVLRYYEELGILVPRRATNGYRVYRTEDLWCLNIIRDLRGLGFFMDQIRDYIMNRSVRSTLELFEQEMDLIDRQIDRLNALRDNITARRQTIARAGELPRGEITLKEMPARPCHRIMQSYKTNEEMDILIKQLVSIGPGRQYIIGNNQMGSFVNPEAAMEGRCQQYDAVFILHPDGEHQIEPGAYLSVCYNGDCRQNQIYVPQLIQHARDHSMTILGPMLELLWIDVHATMYEQEQVTELQLKVGETSPT</sequence>
<evidence type="ECO:0000313" key="6">
    <source>
        <dbReference type="EMBL" id="KMW22429.1"/>
    </source>
</evidence>
<dbReference type="SUPFAM" id="SSF46955">
    <property type="entry name" value="Putative DNA-binding domain"/>
    <property type="match status" value="1"/>
</dbReference>
<dbReference type="Proteomes" id="UP000037392">
    <property type="component" value="Unassembled WGS sequence"/>
</dbReference>
<dbReference type="PROSITE" id="PS50937">
    <property type="entry name" value="HTH_MERR_2"/>
    <property type="match status" value="1"/>
</dbReference>
<keyword evidence="2" id="KW-0805">Transcription regulation</keyword>
<accession>A0A0J9CDB2</accession>
<evidence type="ECO:0000256" key="3">
    <source>
        <dbReference type="ARBA" id="ARBA00023125"/>
    </source>
</evidence>
<name>A0A0J9CDB2_9FIRM</name>
<dbReference type="InterPro" id="IPR000551">
    <property type="entry name" value="MerR-type_HTH_dom"/>
</dbReference>
<evidence type="ECO:0000256" key="1">
    <source>
        <dbReference type="ARBA" id="ARBA00022491"/>
    </source>
</evidence>
<feature type="domain" description="HTH merR-type" evidence="5">
    <location>
        <begin position="24"/>
        <end position="92"/>
    </location>
</feature>
<dbReference type="Gene3D" id="1.10.1660.10">
    <property type="match status" value="1"/>
</dbReference>